<evidence type="ECO:0000313" key="14">
    <source>
        <dbReference type="Proteomes" id="UP001596302"/>
    </source>
</evidence>
<feature type="binding site" evidence="9">
    <location>
        <position position="532"/>
    </location>
    <ligand>
        <name>ATP</name>
        <dbReference type="ChEBI" id="CHEBI:30616"/>
    </ligand>
</feature>
<evidence type="ECO:0000256" key="8">
    <source>
        <dbReference type="ARBA" id="ARBA00047552"/>
    </source>
</evidence>
<dbReference type="SUPFAM" id="SSF46589">
    <property type="entry name" value="tRNA-binding arm"/>
    <property type="match status" value="1"/>
</dbReference>
<dbReference type="PANTHER" id="PTHR11946:SF93">
    <property type="entry name" value="VALINE--TRNA LIGASE, CHLOROPLASTIC_MITOCHONDRIAL 2"/>
    <property type="match status" value="1"/>
</dbReference>
<dbReference type="PRINTS" id="PR00986">
    <property type="entry name" value="TRNASYNTHVAL"/>
</dbReference>
<keyword evidence="14" id="KW-1185">Reference proteome</keyword>
<dbReference type="RefSeq" id="WP_379587633.1">
    <property type="nucleotide sequence ID" value="NZ_JBHSQW010000044.1"/>
</dbReference>
<feature type="domain" description="Methionyl/Valyl/Leucyl/Isoleucyl-tRNA synthetase anticodon-binding" evidence="11">
    <location>
        <begin position="611"/>
        <end position="750"/>
    </location>
</feature>
<evidence type="ECO:0000259" key="11">
    <source>
        <dbReference type="Pfam" id="PF08264"/>
    </source>
</evidence>
<sequence>MTETLPSRTSELPAKWNPGEVEGGLYRRWVDRGYFEADPTSGKPPYAIVIPPPNVTGSLHIGHAFEHTLIDVLIRRRRMQGYDALWLPGMDHASIAVHALVEKALAAEGTSRRELGREAFIERTWEWKDEHGGAILAQMRRLGDSVDWTRERFTMDDGLNRAVTTIFKRLYGDGLIYRAERMVNWSPALRSVLSDIEVEHKEVDGELVSIRYGDGEDSVVVATTRVETMLGDTAVAVHPDDERYAHLVGREITLPLVGRKITIVADAHVDPTFGTGAVKVTPAHDPNDFEIGRRHGLPMPSIMNESGVITGTGTEFDGMDRFEARVAVREALRAQGRIVAEKRPYRHSVGHSSRAPYEPIEPRLSMQWFVKVGPLAKAAGDAVRDGRVTVHPKELEPRWFGWVDNMHDWCISRQLWWGHRIPVWYGPNGEVVCVGPDEQPPSGPGWHQDEDVLDTWFSSALWPFSTFGWPDRTPDLERYYPTSVLVTGYDILFFWVARMMMFGLYAMDGEPPFHTIALHGMVRDQHGKKMSKSAGNTVDPVDWMDRFGTDPVRFALARGANPGTDLPLGEDAVVAARNFITKLWNATRFALANGASPALPLPAEGMRTDADRWILGRLREVREQVDALLEDYQFAKATEALYHFTWDELCDWYIELAKPQLADPELAEGTRAVLGHALDALLRLLQPIIPFVTEALWTGLTGGESVVIAPWPTDVGASPDAAATARVEALQRLITELRRFRTEQGLPDRRSVAARLVGLDEAGLAGHETAIRFLTRLDGPSDGFAPTATVEVGLPGNRSARVELDLSGAVDVAAERARLGRDLNAARKELDQADKKLGNPRFTEKAPAQVVDGIRARRAAALADIERVTARLEALASS</sequence>
<dbReference type="EC" id="6.1.1.9" evidence="9"/>
<dbReference type="InterPro" id="IPR019499">
    <property type="entry name" value="Val-tRNA_synth_tRNA-bd"/>
</dbReference>
<feature type="short sequence motif" description="'KMSKS' region" evidence="9">
    <location>
        <begin position="529"/>
        <end position="533"/>
    </location>
</feature>
<dbReference type="Pfam" id="PF10458">
    <property type="entry name" value="Val_tRNA-synt_C"/>
    <property type="match status" value="1"/>
</dbReference>
<dbReference type="Pfam" id="PF08264">
    <property type="entry name" value="Anticodon_1"/>
    <property type="match status" value="1"/>
</dbReference>
<dbReference type="InterPro" id="IPR009008">
    <property type="entry name" value="Val/Leu/Ile-tRNA-synth_edit"/>
</dbReference>
<dbReference type="Pfam" id="PF00133">
    <property type="entry name" value="tRNA-synt_1"/>
    <property type="match status" value="2"/>
</dbReference>
<evidence type="ECO:0000256" key="5">
    <source>
        <dbReference type="ARBA" id="ARBA00022917"/>
    </source>
</evidence>
<keyword evidence="7 9" id="KW-0030">Aminoacyl-tRNA synthetase</keyword>
<dbReference type="SUPFAM" id="SSF50677">
    <property type="entry name" value="ValRS/IleRS/LeuRS editing domain"/>
    <property type="match status" value="1"/>
</dbReference>
<keyword evidence="2 9" id="KW-0436">Ligase</keyword>
<dbReference type="Proteomes" id="UP001596302">
    <property type="component" value="Unassembled WGS sequence"/>
</dbReference>
<dbReference type="NCBIfam" id="TIGR00422">
    <property type="entry name" value="valS"/>
    <property type="match status" value="1"/>
</dbReference>
<dbReference type="HAMAP" id="MF_02004">
    <property type="entry name" value="Val_tRNA_synth_type1"/>
    <property type="match status" value="1"/>
</dbReference>
<dbReference type="InterPro" id="IPR002303">
    <property type="entry name" value="Valyl-tRNA_ligase"/>
</dbReference>
<evidence type="ECO:0000256" key="6">
    <source>
        <dbReference type="ARBA" id="ARBA00023054"/>
    </source>
</evidence>
<evidence type="ECO:0000313" key="13">
    <source>
        <dbReference type="EMBL" id="MFC5996805.1"/>
    </source>
</evidence>
<keyword evidence="3 9" id="KW-0547">Nucleotide-binding</keyword>
<feature type="domain" description="Valyl-tRNA synthetase tRNA-binding arm" evidence="12">
    <location>
        <begin position="811"/>
        <end position="875"/>
    </location>
</feature>
<dbReference type="PANTHER" id="PTHR11946">
    <property type="entry name" value="VALYL-TRNA SYNTHETASES"/>
    <property type="match status" value="1"/>
</dbReference>
<proteinExistence type="inferred from homology"/>
<dbReference type="InterPro" id="IPR009080">
    <property type="entry name" value="tRNAsynth_Ia_anticodon-bd"/>
</dbReference>
<comment type="function">
    <text evidence="9">Catalyzes the attachment of valine to tRNA(Val). As ValRS can inadvertently accommodate and process structurally similar amino acids such as threonine, to avoid such errors, it has a 'posttransfer' editing activity that hydrolyzes mischarged Thr-tRNA(Val) in a tRNA-dependent manner.</text>
</comment>
<dbReference type="Gene3D" id="1.10.287.380">
    <property type="entry name" value="Valyl-tRNA synthetase, C-terminal domain"/>
    <property type="match status" value="1"/>
</dbReference>
<gene>
    <name evidence="9" type="primary">valS</name>
    <name evidence="13" type="ORF">ACFQE5_21590</name>
</gene>
<dbReference type="CDD" id="cd07962">
    <property type="entry name" value="Anticodon_Ia_Val"/>
    <property type="match status" value="1"/>
</dbReference>
<comment type="similarity">
    <text evidence="9">Belongs to the class-I aminoacyl-tRNA synthetase family. ValS type 1 subfamily.</text>
</comment>
<feature type="domain" description="Aminoacyl-tRNA synthetase class Ia" evidence="10">
    <location>
        <begin position="446"/>
        <end position="565"/>
    </location>
</feature>
<dbReference type="InterPro" id="IPR014729">
    <property type="entry name" value="Rossmann-like_a/b/a_fold"/>
</dbReference>
<keyword evidence="1 9" id="KW-0963">Cytoplasm</keyword>
<keyword evidence="5 9" id="KW-0648">Protein biosynthesis</keyword>
<dbReference type="InterPro" id="IPR001412">
    <property type="entry name" value="aa-tRNA-synth_I_CS"/>
</dbReference>
<dbReference type="Gene3D" id="1.10.730.10">
    <property type="entry name" value="Isoleucyl-tRNA Synthetase, Domain 1"/>
    <property type="match status" value="1"/>
</dbReference>
<evidence type="ECO:0000256" key="3">
    <source>
        <dbReference type="ARBA" id="ARBA00022741"/>
    </source>
</evidence>
<keyword evidence="6 9" id="KW-0175">Coiled coil</keyword>
<evidence type="ECO:0000256" key="2">
    <source>
        <dbReference type="ARBA" id="ARBA00022598"/>
    </source>
</evidence>
<comment type="caution">
    <text evidence="13">The sequence shown here is derived from an EMBL/GenBank/DDBJ whole genome shotgun (WGS) entry which is preliminary data.</text>
</comment>
<dbReference type="SUPFAM" id="SSF52374">
    <property type="entry name" value="Nucleotidylyl transferase"/>
    <property type="match status" value="1"/>
</dbReference>
<dbReference type="CDD" id="cd00817">
    <property type="entry name" value="ValRS_core"/>
    <property type="match status" value="1"/>
</dbReference>
<dbReference type="InterPro" id="IPR037118">
    <property type="entry name" value="Val-tRNA_synth_C_sf"/>
</dbReference>
<dbReference type="InterPro" id="IPR010978">
    <property type="entry name" value="tRNA-bd_arm"/>
</dbReference>
<comment type="domain">
    <text evidence="9">The C-terminal coiled-coil domain is crucial for aminoacylation activity.</text>
</comment>
<evidence type="ECO:0000259" key="10">
    <source>
        <dbReference type="Pfam" id="PF00133"/>
    </source>
</evidence>
<protein>
    <recommendedName>
        <fullName evidence="9">Valine--tRNA ligase</fullName>
        <ecNumber evidence="9">6.1.1.9</ecNumber>
    </recommendedName>
    <alternativeName>
        <fullName evidence="9">Valyl-tRNA synthetase</fullName>
        <shortName evidence="9">ValRS</shortName>
    </alternativeName>
</protein>
<comment type="subcellular location">
    <subcellularLocation>
        <location evidence="9">Cytoplasm</location>
    </subcellularLocation>
</comment>
<comment type="catalytic activity">
    <reaction evidence="8 9">
        <text>tRNA(Val) + L-valine + ATP = L-valyl-tRNA(Val) + AMP + diphosphate</text>
        <dbReference type="Rhea" id="RHEA:10704"/>
        <dbReference type="Rhea" id="RHEA-COMP:9672"/>
        <dbReference type="Rhea" id="RHEA-COMP:9708"/>
        <dbReference type="ChEBI" id="CHEBI:30616"/>
        <dbReference type="ChEBI" id="CHEBI:33019"/>
        <dbReference type="ChEBI" id="CHEBI:57762"/>
        <dbReference type="ChEBI" id="CHEBI:78442"/>
        <dbReference type="ChEBI" id="CHEBI:78537"/>
        <dbReference type="ChEBI" id="CHEBI:456215"/>
        <dbReference type="EC" id="6.1.1.9"/>
    </reaction>
</comment>
<keyword evidence="4 9" id="KW-0067">ATP-binding</keyword>
<comment type="subunit">
    <text evidence="9">Monomer.</text>
</comment>
<evidence type="ECO:0000256" key="1">
    <source>
        <dbReference type="ARBA" id="ARBA00022490"/>
    </source>
</evidence>
<dbReference type="InterPro" id="IPR013155">
    <property type="entry name" value="M/V/L/I-tRNA-synth_anticd-bd"/>
</dbReference>
<evidence type="ECO:0000256" key="4">
    <source>
        <dbReference type="ARBA" id="ARBA00022840"/>
    </source>
</evidence>
<reference evidence="14" key="1">
    <citation type="journal article" date="2019" name="Int. J. Syst. Evol. Microbiol.">
        <title>The Global Catalogue of Microorganisms (GCM) 10K type strain sequencing project: providing services to taxonomists for standard genome sequencing and annotation.</title>
        <authorList>
            <consortium name="The Broad Institute Genomics Platform"/>
            <consortium name="The Broad Institute Genome Sequencing Center for Infectious Disease"/>
            <person name="Wu L."/>
            <person name="Ma J."/>
        </authorList>
    </citation>
    <scope>NUCLEOTIDE SEQUENCE [LARGE SCALE GENOMIC DNA]</scope>
    <source>
        <strain evidence="14">CCM 8391</strain>
    </source>
</reference>
<dbReference type="PROSITE" id="PS00178">
    <property type="entry name" value="AA_TRNA_LIGASE_I"/>
    <property type="match status" value="1"/>
</dbReference>
<organism evidence="13 14">
    <name type="scientific">Pseudonocardia hispaniensis</name>
    <dbReference type="NCBI Taxonomy" id="904933"/>
    <lineage>
        <taxon>Bacteria</taxon>
        <taxon>Bacillati</taxon>
        <taxon>Actinomycetota</taxon>
        <taxon>Actinomycetes</taxon>
        <taxon>Pseudonocardiales</taxon>
        <taxon>Pseudonocardiaceae</taxon>
        <taxon>Pseudonocardia</taxon>
    </lineage>
</organism>
<dbReference type="Gene3D" id="3.90.740.10">
    <property type="entry name" value="Valyl/Leucyl/Isoleucyl-tRNA synthetase, editing domain"/>
    <property type="match status" value="1"/>
</dbReference>
<dbReference type="InterPro" id="IPR033705">
    <property type="entry name" value="Anticodon_Ia_Val"/>
</dbReference>
<accession>A0ABW1J8G4</accession>
<dbReference type="GO" id="GO:0004832">
    <property type="term" value="F:valine-tRNA ligase activity"/>
    <property type="evidence" value="ECO:0007669"/>
    <property type="project" value="UniProtKB-EC"/>
</dbReference>
<dbReference type="EMBL" id="JBHSQW010000044">
    <property type="protein sequence ID" value="MFC5996805.1"/>
    <property type="molecule type" value="Genomic_DNA"/>
</dbReference>
<evidence type="ECO:0000256" key="9">
    <source>
        <dbReference type="HAMAP-Rule" id="MF_02004"/>
    </source>
</evidence>
<feature type="domain" description="Aminoacyl-tRNA synthetase class Ia" evidence="10">
    <location>
        <begin position="25"/>
        <end position="434"/>
    </location>
</feature>
<feature type="short sequence motif" description="'HIGH' region" evidence="9">
    <location>
        <begin position="53"/>
        <end position="63"/>
    </location>
</feature>
<evidence type="ECO:0000256" key="7">
    <source>
        <dbReference type="ARBA" id="ARBA00023146"/>
    </source>
</evidence>
<dbReference type="SUPFAM" id="SSF47323">
    <property type="entry name" value="Anticodon-binding domain of a subclass of class I aminoacyl-tRNA synthetases"/>
    <property type="match status" value="1"/>
</dbReference>
<evidence type="ECO:0000259" key="12">
    <source>
        <dbReference type="Pfam" id="PF10458"/>
    </source>
</evidence>
<dbReference type="NCBIfam" id="NF004349">
    <property type="entry name" value="PRK05729.1"/>
    <property type="match status" value="1"/>
</dbReference>
<comment type="domain">
    <text evidence="9">ValRS has two distinct active sites: one for aminoacylation and one for editing. The misactivated threonine is translocated from the active site to the editing site.</text>
</comment>
<name>A0ABW1J8G4_9PSEU</name>
<dbReference type="Gene3D" id="3.40.50.620">
    <property type="entry name" value="HUPs"/>
    <property type="match status" value="2"/>
</dbReference>
<dbReference type="InterPro" id="IPR002300">
    <property type="entry name" value="aa-tRNA-synth_Ia"/>
</dbReference>